<evidence type="ECO:0000256" key="1">
    <source>
        <dbReference type="ARBA" id="ARBA00004123"/>
    </source>
</evidence>
<evidence type="ECO:0000256" key="7">
    <source>
        <dbReference type="SAM" id="MobiDB-lite"/>
    </source>
</evidence>
<feature type="domain" description="YABBY protein C-terminal" evidence="8">
    <location>
        <begin position="76"/>
        <end position="133"/>
    </location>
</feature>
<evidence type="ECO:0000256" key="4">
    <source>
        <dbReference type="ARBA" id="ARBA00022771"/>
    </source>
</evidence>
<dbReference type="EMBL" id="LR881466">
    <property type="protein sequence ID" value="CAD5313552.1"/>
    <property type="molecule type" value="Genomic_DNA"/>
</dbReference>
<organism evidence="10 11">
    <name type="scientific">Arabidopsis thaliana</name>
    <name type="common">Mouse-ear cress</name>
    <dbReference type="NCBI Taxonomy" id="3702"/>
    <lineage>
        <taxon>Eukaryota</taxon>
        <taxon>Viridiplantae</taxon>
        <taxon>Streptophyta</taxon>
        <taxon>Embryophyta</taxon>
        <taxon>Tracheophyta</taxon>
        <taxon>Spermatophyta</taxon>
        <taxon>Magnoliopsida</taxon>
        <taxon>eudicotyledons</taxon>
        <taxon>Gunneridae</taxon>
        <taxon>Pentapetalae</taxon>
        <taxon>rosids</taxon>
        <taxon>malvids</taxon>
        <taxon>Brassicales</taxon>
        <taxon>Brassicaceae</taxon>
        <taxon>Camelineae</taxon>
        <taxon>Arabidopsis</taxon>
    </lineage>
</organism>
<keyword evidence="5" id="KW-0862">Zinc</keyword>
<accession>A0A7G2DVL9</accession>
<reference evidence="10 11" key="1">
    <citation type="submission" date="2020-09" db="EMBL/GenBank/DDBJ databases">
        <authorList>
            <person name="Ashkenazy H."/>
        </authorList>
    </citation>
    <scope>NUCLEOTIDE SEQUENCE [LARGE SCALE GENOMIC DNA]</scope>
    <source>
        <strain evidence="11">cv. Cdm-0</strain>
    </source>
</reference>
<evidence type="ECO:0000256" key="3">
    <source>
        <dbReference type="ARBA" id="ARBA00022723"/>
    </source>
</evidence>
<evidence type="ECO:0000256" key="6">
    <source>
        <dbReference type="ARBA" id="ARBA00023242"/>
    </source>
</evidence>
<dbReference type="GO" id="GO:0008270">
    <property type="term" value="F:zinc ion binding"/>
    <property type="evidence" value="ECO:0007669"/>
    <property type="project" value="UniProtKB-KW"/>
</dbReference>
<evidence type="ECO:0000313" key="11">
    <source>
        <dbReference type="Proteomes" id="UP000516314"/>
    </source>
</evidence>
<dbReference type="Pfam" id="PF04690">
    <property type="entry name" value="YABBY"/>
    <property type="match status" value="1"/>
</dbReference>
<keyword evidence="3" id="KW-0479">Metal-binding</keyword>
<dbReference type="PANTHER" id="PTHR31675:SF8">
    <property type="entry name" value="AXIAL REGULATOR YABBY 4"/>
    <property type="match status" value="1"/>
</dbReference>
<feature type="domain" description="YABBY N-terminal" evidence="9">
    <location>
        <begin position="12"/>
        <end position="41"/>
    </location>
</feature>
<feature type="compositionally biased region" description="Basic and acidic residues" evidence="7">
    <location>
        <begin position="129"/>
        <end position="145"/>
    </location>
</feature>
<keyword evidence="4" id="KW-0863">Zinc-finger</keyword>
<name>A0A7G2DVL9_ARATH</name>
<dbReference type="InterPro" id="IPR056775">
    <property type="entry name" value="YABBY_C"/>
</dbReference>
<dbReference type="InterPro" id="IPR006780">
    <property type="entry name" value="YABBY"/>
</dbReference>
<dbReference type="Pfam" id="PF24868">
    <property type="entry name" value="YABBY_N"/>
    <property type="match status" value="1"/>
</dbReference>
<feature type="region of interest" description="Disordered" evidence="7">
    <location>
        <begin position="55"/>
        <end position="82"/>
    </location>
</feature>
<comment type="subcellular location">
    <subcellularLocation>
        <location evidence="1">Nucleus</location>
    </subcellularLocation>
</comment>
<dbReference type="Proteomes" id="UP000516314">
    <property type="component" value="Chromosome 1"/>
</dbReference>
<comment type="similarity">
    <text evidence="2">Belongs to the YABBY family.</text>
</comment>
<dbReference type="InterPro" id="IPR056776">
    <property type="entry name" value="YABBY_N"/>
</dbReference>
<feature type="compositionally biased region" description="Basic and acidic residues" evidence="7">
    <location>
        <begin position="56"/>
        <end position="66"/>
    </location>
</feature>
<evidence type="ECO:0000256" key="5">
    <source>
        <dbReference type="ARBA" id="ARBA00022833"/>
    </source>
</evidence>
<dbReference type="PANTHER" id="PTHR31675">
    <property type="entry name" value="PROTEIN YABBY 6-RELATED"/>
    <property type="match status" value="1"/>
</dbReference>
<evidence type="ECO:0000256" key="2">
    <source>
        <dbReference type="ARBA" id="ARBA00010325"/>
    </source>
</evidence>
<dbReference type="CDD" id="cd00084">
    <property type="entry name" value="HMG-box_SF"/>
    <property type="match status" value="1"/>
</dbReference>
<evidence type="ECO:0000259" key="9">
    <source>
        <dbReference type="Pfam" id="PF24868"/>
    </source>
</evidence>
<sequence length="159" mass="17927">MTTTLNHLFDLPGQICHVQCGFCTTILLVSVPFTSLSMVVTTGKEEVAATDGVEEEAWKVNQEKENSPTTLVSSSDNEDEDVSRVYQVVNKPPEKRQRAPSAYNCFIKEEIRRLKAQNPSMAHKEAFSLAAKNDHEESNNGFRERKAQRHSIWGKSPFE</sequence>
<proteinExistence type="inferred from homology"/>
<dbReference type="GO" id="GO:0005634">
    <property type="term" value="C:nucleus"/>
    <property type="evidence" value="ECO:0007669"/>
    <property type="project" value="UniProtKB-SubCell"/>
</dbReference>
<gene>
    <name evidence="10" type="ORF">AT9943_LOCUS2047</name>
</gene>
<dbReference type="InterPro" id="IPR036910">
    <property type="entry name" value="HMG_box_dom_sf"/>
</dbReference>
<keyword evidence="6" id="KW-0539">Nucleus</keyword>
<evidence type="ECO:0000313" key="10">
    <source>
        <dbReference type="EMBL" id="CAD5313552.1"/>
    </source>
</evidence>
<feature type="region of interest" description="Disordered" evidence="7">
    <location>
        <begin position="129"/>
        <end position="159"/>
    </location>
</feature>
<evidence type="ECO:0000259" key="8">
    <source>
        <dbReference type="Pfam" id="PF04690"/>
    </source>
</evidence>
<protein>
    <submittedName>
        <fullName evidence="10">(thale cress) hypothetical protein</fullName>
    </submittedName>
</protein>
<dbReference type="Gene3D" id="1.10.30.10">
    <property type="entry name" value="High mobility group box domain"/>
    <property type="match status" value="1"/>
</dbReference>
<dbReference type="SUPFAM" id="SSF47095">
    <property type="entry name" value="HMG-box"/>
    <property type="match status" value="1"/>
</dbReference>
<dbReference type="AlphaFoldDB" id="A0A7G2DVL9"/>
<dbReference type="GO" id="GO:0032502">
    <property type="term" value="P:developmental process"/>
    <property type="evidence" value="ECO:0007669"/>
    <property type="project" value="UniProtKB-ARBA"/>
</dbReference>